<protein>
    <submittedName>
        <fullName evidence="2">Uncharacterized protein</fullName>
    </submittedName>
</protein>
<name>A0A2P5WRQ5_GOSBA</name>
<evidence type="ECO:0000313" key="2">
    <source>
        <dbReference type="EMBL" id="PPR93769.1"/>
    </source>
</evidence>
<sequence length="106" mass="12232">MSLEELICHKKIKEVNHFKNKDPITANELSLKANLMESSSSPKFNRVKNVENPKKKTKPQSKKLVNFKKLGNIQKFNNLVSSYVCSKLGHKAYQCFYHSDHSKSHN</sequence>
<feature type="region of interest" description="Disordered" evidence="1">
    <location>
        <begin position="40"/>
        <end position="60"/>
    </location>
</feature>
<dbReference type="OrthoDB" id="10454844at2759"/>
<dbReference type="Proteomes" id="UP000239757">
    <property type="component" value="Unassembled WGS sequence"/>
</dbReference>
<evidence type="ECO:0000313" key="3">
    <source>
        <dbReference type="Proteomes" id="UP000239757"/>
    </source>
</evidence>
<dbReference type="AlphaFoldDB" id="A0A2P5WRQ5"/>
<proteinExistence type="predicted"/>
<gene>
    <name evidence="2" type="ORF">GOBAR_AA26901</name>
</gene>
<organism evidence="2 3">
    <name type="scientific">Gossypium barbadense</name>
    <name type="common">Sea Island cotton</name>
    <name type="synonym">Hibiscus barbadensis</name>
    <dbReference type="NCBI Taxonomy" id="3634"/>
    <lineage>
        <taxon>Eukaryota</taxon>
        <taxon>Viridiplantae</taxon>
        <taxon>Streptophyta</taxon>
        <taxon>Embryophyta</taxon>
        <taxon>Tracheophyta</taxon>
        <taxon>Spermatophyta</taxon>
        <taxon>Magnoliopsida</taxon>
        <taxon>eudicotyledons</taxon>
        <taxon>Gunneridae</taxon>
        <taxon>Pentapetalae</taxon>
        <taxon>rosids</taxon>
        <taxon>malvids</taxon>
        <taxon>Malvales</taxon>
        <taxon>Malvaceae</taxon>
        <taxon>Malvoideae</taxon>
        <taxon>Gossypium</taxon>
    </lineage>
</organism>
<evidence type="ECO:0000256" key="1">
    <source>
        <dbReference type="SAM" id="MobiDB-lite"/>
    </source>
</evidence>
<dbReference type="EMBL" id="KZ666731">
    <property type="protein sequence ID" value="PPR93769.1"/>
    <property type="molecule type" value="Genomic_DNA"/>
</dbReference>
<reference evidence="2 3" key="1">
    <citation type="submission" date="2015-01" db="EMBL/GenBank/DDBJ databases">
        <title>Genome of allotetraploid Gossypium barbadense reveals genomic plasticity and fiber elongation in cotton evolution.</title>
        <authorList>
            <person name="Chen X."/>
            <person name="Liu X."/>
            <person name="Zhao B."/>
            <person name="Zheng H."/>
            <person name="Hu Y."/>
            <person name="Lu G."/>
            <person name="Yang C."/>
            <person name="Chen J."/>
            <person name="Shan C."/>
            <person name="Zhang L."/>
            <person name="Zhou Y."/>
            <person name="Wang L."/>
            <person name="Guo W."/>
            <person name="Bai Y."/>
            <person name="Ruan J."/>
            <person name="Shangguan X."/>
            <person name="Mao Y."/>
            <person name="Jiang J."/>
            <person name="Zhu Y."/>
            <person name="Lei J."/>
            <person name="Kang H."/>
            <person name="Chen S."/>
            <person name="He X."/>
            <person name="Wang R."/>
            <person name="Wang Y."/>
            <person name="Chen J."/>
            <person name="Wang L."/>
            <person name="Yu S."/>
            <person name="Wang B."/>
            <person name="Wei J."/>
            <person name="Song S."/>
            <person name="Lu X."/>
            <person name="Gao Z."/>
            <person name="Gu W."/>
            <person name="Deng X."/>
            <person name="Ma D."/>
            <person name="Wang S."/>
            <person name="Liang W."/>
            <person name="Fang L."/>
            <person name="Cai C."/>
            <person name="Zhu X."/>
            <person name="Zhou B."/>
            <person name="Zhang Y."/>
            <person name="Chen Z."/>
            <person name="Xu S."/>
            <person name="Zhu R."/>
            <person name="Wang S."/>
            <person name="Zhang T."/>
            <person name="Zhao G."/>
        </authorList>
    </citation>
    <scope>NUCLEOTIDE SEQUENCE [LARGE SCALE GENOMIC DNA]</scope>
    <source>
        <strain evidence="3">cv. Xinhai21</strain>
        <tissue evidence="2">Leaf</tissue>
    </source>
</reference>
<accession>A0A2P5WRQ5</accession>